<sequence>MEAIPRSPRTVHDQRGTAIDDVDARAFVCYASADHPANRWMGIDRGGFHRGHERGEKVKPAGAMNDIIEFHAALIPQDHDRRQFLSDDRDLPAILSCHCASGFPEDFNLREASAGGLYDNWNLQLVVHKVFFLSRRHLIRLVMDFNCLGGYR</sequence>
<reference evidence="1 2" key="1">
    <citation type="submission" date="2024-05" db="EMBL/GenBank/DDBJ databases">
        <title>The nuclear and mitochondrial genome assemblies of Tetragonisca angustula (Apidae: Meliponini), a tiny yet remarkable pollinator in the Neotropics.</title>
        <authorList>
            <person name="Ferrari R."/>
            <person name="Ricardo P.C."/>
            <person name="Dias F.C."/>
            <person name="Araujo N.S."/>
            <person name="Soares D.O."/>
            <person name="Zhou Q.-S."/>
            <person name="Zhu C.-D."/>
            <person name="Coutinho L."/>
            <person name="Airas M.C."/>
            <person name="Batista T.M."/>
        </authorList>
    </citation>
    <scope>NUCLEOTIDE SEQUENCE [LARGE SCALE GENOMIC DNA]</scope>
    <source>
        <strain evidence="1">ASF017062</strain>
        <tissue evidence="1">Abdomen</tissue>
    </source>
</reference>
<proteinExistence type="predicted"/>
<gene>
    <name evidence="1" type="ORF">QLX08_003090</name>
</gene>
<dbReference type="EMBL" id="JAWNGG020000043">
    <property type="protein sequence ID" value="KAK9306205.1"/>
    <property type="molecule type" value="Genomic_DNA"/>
</dbReference>
<dbReference type="AlphaFoldDB" id="A0AAW1A8U3"/>
<evidence type="ECO:0000313" key="2">
    <source>
        <dbReference type="Proteomes" id="UP001432146"/>
    </source>
</evidence>
<accession>A0AAW1A8U3</accession>
<organism evidence="1 2">
    <name type="scientific">Tetragonisca angustula</name>
    <dbReference type="NCBI Taxonomy" id="166442"/>
    <lineage>
        <taxon>Eukaryota</taxon>
        <taxon>Metazoa</taxon>
        <taxon>Ecdysozoa</taxon>
        <taxon>Arthropoda</taxon>
        <taxon>Hexapoda</taxon>
        <taxon>Insecta</taxon>
        <taxon>Pterygota</taxon>
        <taxon>Neoptera</taxon>
        <taxon>Endopterygota</taxon>
        <taxon>Hymenoptera</taxon>
        <taxon>Apocrita</taxon>
        <taxon>Aculeata</taxon>
        <taxon>Apoidea</taxon>
        <taxon>Anthophila</taxon>
        <taxon>Apidae</taxon>
        <taxon>Tetragonisca</taxon>
    </lineage>
</organism>
<name>A0AAW1A8U3_9HYME</name>
<keyword evidence="2" id="KW-1185">Reference proteome</keyword>
<protein>
    <submittedName>
        <fullName evidence="1">Uncharacterized protein</fullName>
    </submittedName>
</protein>
<comment type="caution">
    <text evidence="1">The sequence shown here is derived from an EMBL/GenBank/DDBJ whole genome shotgun (WGS) entry which is preliminary data.</text>
</comment>
<evidence type="ECO:0000313" key="1">
    <source>
        <dbReference type="EMBL" id="KAK9306205.1"/>
    </source>
</evidence>
<dbReference type="Proteomes" id="UP001432146">
    <property type="component" value="Unassembled WGS sequence"/>
</dbReference>